<dbReference type="InterPro" id="IPR050186">
    <property type="entry name" value="TPT_transporter"/>
</dbReference>
<proteinExistence type="predicted"/>
<dbReference type="RefSeq" id="XP_018012497.1">
    <property type="nucleotide sequence ID" value="XM_018157008.2"/>
</dbReference>
<name>A0A8B7NFV1_HYAAZ</name>
<dbReference type="SUPFAM" id="SSF103481">
    <property type="entry name" value="Multidrug resistance efflux transporter EmrE"/>
    <property type="match status" value="1"/>
</dbReference>
<protein>
    <submittedName>
        <fullName evidence="8">Solute carrier family 35 member E2B</fullName>
    </submittedName>
</protein>
<feature type="transmembrane region" description="Helical" evidence="5">
    <location>
        <begin position="36"/>
        <end position="69"/>
    </location>
</feature>
<accession>A0A8B7NFV1</accession>
<reference evidence="8" key="1">
    <citation type="submission" date="2025-08" db="UniProtKB">
        <authorList>
            <consortium name="RefSeq"/>
        </authorList>
    </citation>
    <scope>IDENTIFICATION</scope>
    <source>
        <tissue evidence="8">Whole organism</tissue>
    </source>
</reference>
<sequence length="94" mass="10365">MLLDGISFHGQTITAYVLMSYVSPVTYSVANTTKRAVLIWLSVLVFGNAITLSSGLGTVMVIAGVLMYSRAKQHDQTKRILFSVPSTQVDRHYK</sequence>
<dbReference type="OrthoDB" id="6418713at2759"/>
<dbReference type="Pfam" id="PF03151">
    <property type="entry name" value="TPT"/>
    <property type="match status" value="1"/>
</dbReference>
<dbReference type="AlphaFoldDB" id="A0A8B7NFV1"/>
<feature type="transmembrane region" description="Helical" evidence="5">
    <location>
        <begin position="12"/>
        <end position="30"/>
    </location>
</feature>
<dbReference type="GeneID" id="108669631"/>
<keyword evidence="7" id="KW-1185">Reference proteome</keyword>
<dbReference type="OMA" id="SAMAYCV"/>
<evidence type="ECO:0000256" key="5">
    <source>
        <dbReference type="SAM" id="Phobius"/>
    </source>
</evidence>
<keyword evidence="2 5" id="KW-0812">Transmembrane</keyword>
<keyword evidence="3 5" id="KW-1133">Transmembrane helix</keyword>
<gene>
    <name evidence="8" type="primary">LOC108669631</name>
</gene>
<evidence type="ECO:0000256" key="3">
    <source>
        <dbReference type="ARBA" id="ARBA00022989"/>
    </source>
</evidence>
<dbReference type="KEGG" id="hazt:108669631"/>
<dbReference type="InterPro" id="IPR004853">
    <property type="entry name" value="Sugar_P_trans_dom"/>
</dbReference>
<organism evidence="7 8">
    <name type="scientific">Hyalella azteca</name>
    <name type="common">Amphipod</name>
    <dbReference type="NCBI Taxonomy" id="294128"/>
    <lineage>
        <taxon>Eukaryota</taxon>
        <taxon>Metazoa</taxon>
        <taxon>Ecdysozoa</taxon>
        <taxon>Arthropoda</taxon>
        <taxon>Crustacea</taxon>
        <taxon>Multicrustacea</taxon>
        <taxon>Malacostraca</taxon>
        <taxon>Eumalacostraca</taxon>
        <taxon>Peracarida</taxon>
        <taxon>Amphipoda</taxon>
        <taxon>Senticaudata</taxon>
        <taxon>Talitrida</taxon>
        <taxon>Talitroidea</taxon>
        <taxon>Hyalellidae</taxon>
        <taxon>Hyalella</taxon>
    </lineage>
</organism>
<evidence type="ECO:0000259" key="6">
    <source>
        <dbReference type="Pfam" id="PF03151"/>
    </source>
</evidence>
<dbReference type="GO" id="GO:0016020">
    <property type="term" value="C:membrane"/>
    <property type="evidence" value="ECO:0007669"/>
    <property type="project" value="UniProtKB-SubCell"/>
</dbReference>
<feature type="domain" description="Sugar phosphate transporter" evidence="6">
    <location>
        <begin position="2"/>
        <end position="69"/>
    </location>
</feature>
<evidence type="ECO:0000256" key="2">
    <source>
        <dbReference type="ARBA" id="ARBA00022692"/>
    </source>
</evidence>
<comment type="subcellular location">
    <subcellularLocation>
        <location evidence="1">Membrane</location>
        <topology evidence="1">Multi-pass membrane protein</topology>
    </subcellularLocation>
</comment>
<dbReference type="InterPro" id="IPR037185">
    <property type="entry name" value="EmrE-like"/>
</dbReference>
<evidence type="ECO:0000256" key="1">
    <source>
        <dbReference type="ARBA" id="ARBA00004141"/>
    </source>
</evidence>
<keyword evidence="4 5" id="KW-0472">Membrane</keyword>
<evidence type="ECO:0000313" key="8">
    <source>
        <dbReference type="RefSeq" id="XP_018012497.1"/>
    </source>
</evidence>
<dbReference type="PANTHER" id="PTHR11132">
    <property type="entry name" value="SOLUTE CARRIER FAMILY 35"/>
    <property type="match status" value="1"/>
</dbReference>
<evidence type="ECO:0000313" key="7">
    <source>
        <dbReference type="Proteomes" id="UP000694843"/>
    </source>
</evidence>
<dbReference type="Proteomes" id="UP000694843">
    <property type="component" value="Unplaced"/>
</dbReference>
<evidence type="ECO:0000256" key="4">
    <source>
        <dbReference type="ARBA" id="ARBA00023136"/>
    </source>
</evidence>